<evidence type="ECO:0000256" key="1">
    <source>
        <dbReference type="ARBA" id="ARBA00009986"/>
    </source>
</evidence>
<gene>
    <name evidence="6" type="ORF">V5O48_011202</name>
</gene>
<sequence>MLALRRLSLRKVASFSHQHLRTMVKAAVVPIPGLNKTISVPTGLFINNEFVPSVDSKETIPCYNPASEELICEVVAGSSVMQKTAASSKDIDKAIEAARQAFNTTWGKNVNGFERSKLINKLADLIESNAQELAELETLNNGKPVKVARDFDIGDSVQCLRYYAGWADKRDPIIPTETIEVDNQIKFAFTRHEPIGVCGQIIPWNYPINMWAWKVAPALAVGCTIVMKPSENTPLTALKLSELVKEAGFPPGVVNTVPSLGAVGGAAIAAHLDVDKVAFTGSTLTGRKIMEAAAKSNLKKVSLELGGKSPQLVFESADLDQAASWAALGICYNTGQDCTAGSRIYVQESVYDKFLQILVEKIKATVIGDGFDEKSTGGPVVSNFVIFKVDERSSFRKRQVSKVQYDRVWGYIESGKSEGARVVIGGEKRKTKGFYVDPTSPSSQFLLSPVESDLGLVFADVRPDMKIVKEEIFGPVLCVAPFKTEEEGCTLANATTYGLGAGLHSTDASQCMRVSSKLEAGTVWVNQYNLLSNNVPFGGKKQSGIGRELGSYALEEYTSVKAVHWNIGEKLEWPL</sequence>
<evidence type="ECO:0000313" key="6">
    <source>
        <dbReference type="EMBL" id="KAL0570759.1"/>
    </source>
</evidence>
<comment type="similarity">
    <text evidence="1 4">Belongs to the aldehyde dehydrogenase family.</text>
</comment>
<evidence type="ECO:0000256" key="3">
    <source>
        <dbReference type="PROSITE-ProRule" id="PRU10007"/>
    </source>
</evidence>
<dbReference type="Proteomes" id="UP001465976">
    <property type="component" value="Unassembled WGS sequence"/>
</dbReference>
<dbReference type="InterPro" id="IPR016162">
    <property type="entry name" value="Ald_DH_N"/>
</dbReference>
<feature type="domain" description="Aldehyde dehydrogenase" evidence="5">
    <location>
        <begin position="56"/>
        <end position="563"/>
    </location>
</feature>
<evidence type="ECO:0000256" key="4">
    <source>
        <dbReference type="RuleBase" id="RU003345"/>
    </source>
</evidence>
<reference evidence="6 7" key="1">
    <citation type="submission" date="2024-02" db="EMBL/GenBank/DDBJ databases">
        <title>A draft genome for the cacao thread blight pathogen Marasmius crinis-equi.</title>
        <authorList>
            <person name="Cohen S.P."/>
            <person name="Baruah I.K."/>
            <person name="Amoako-Attah I."/>
            <person name="Bukari Y."/>
            <person name="Meinhardt L.W."/>
            <person name="Bailey B.A."/>
        </authorList>
    </citation>
    <scope>NUCLEOTIDE SEQUENCE [LARGE SCALE GENOMIC DNA]</scope>
    <source>
        <strain evidence="6 7">GH-76</strain>
    </source>
</reference>
<dbReference type="PANTHER" id="PTHR11699">
    <property type="entry name" value="ALDEHYDE DEHYDROGENASE-RELATED"/>
    <property type="match status" value="1"/>
</dbReference>
<dbReference type="SUPFAM" id="SSF53720">
    <property type="entry name" value="ALDH-like"/>
    <property type="match status" value="1"/>
</dbReference>
<dbReference type="CDD" id="cd07091">
    <property type="entry name" value="ALDH_F1-2_Ald2-like"/>
    <property type="match status" value="1"/>
</dbReference>
<dbReference type="Pfam" id="PF00171">
    <property type="entry name" value="Aldedh"/>
    <property type="match status" value="1"/>
</dbReference>
<keyword evidence="2 4" id="KW-0560">Oxidoreductase</keyword>
<evidence type="ECO:0000313" key="7">
    <source>
        <dbReference type="Proteomes" id="UP001465976"/>
    </source>
</evidence>
<organism evidence="6 7">
    <name type="scientific">Marasmius crinis-equi</name>
    <dbReference type="NCBI Taxonomy" id="585013"/>
    <lineage>
        <taxon>Eukaryota</taxon>
        <taxon>Fungi</taxon>
        <taxon>Dikarya</taxon>
        <taxon>Basidiomycota</taxon>
        <taxon>Agaricomycotina</taxon>
        <taxon>Agaricomycetes</taxon>
        <taxon>Agaricomycetidae</taxon>
        <taxon>Agaricales</taxon>
        <taxon>Marasmiineae</taxon>
        <taxon>Marasmiaceae</taxon>
        <taxon>Marasmius</taxon>
    </lineage>
</organism>
<evidence type="ECO:0000259" key="5">
    <source>
        <dbReference type="Pfam" id="PF00171"/>
    </source>
</evidence>
<protein>
    <recommendedName>
        <fullName evidence="5">Aldehyde dehydrogenase domain-containing protein</fullName>
    </recommendedName>
</protein>
<accession>A0ABR3F6Q0</accession>
<dbReference type="InterPro" id="IPR015590">
    <property type="entry name" value="Aldehyde_DH_dom"/>
</dbReference>
<evidence type="ECO:0000256" key="2">
    <source>
        <dbReference type="ARBA" id="ARBA00023002"/>
    </source>
</evidence>
<dbReference type="PROSITE" id="PS00687">
    <property type="entry name" value="ALDEHYDE_DEHYDR_GLU"/>
    <property type="match status" value="1"/>
</dbReference>
<dbReference type="EMBL" id="JBAHYK010000879">
    <property type="protein sequence ID" value="KAL0570759.1"/>
    <property type="molecule type" value="Genomic_DNA"/>
</dbReference>
<dbReference type="InterPro" id="IPR016161">
    <property type="entry name" value="Ald_DH/histidinol_DH"/>
</dbReference>
<dbReference type="Gene3D" id="3.40.605.10">
    <property type="entry name" value="Aldehyde Dehydrogenase, Chain A, domain 1"/>
    <property type="match status" value="1"/>
</dbReference>
<name>A0ABR3F6Q0_9AGAR</name>
<proteinExistence type="inferred from homology"/>
<keyword evidence="7" id="KW-1185">Reference proteome</keyword>
<comment type="caution">
    <text evidence="6">The sequence shown here is derived from an EMBL/GenBank/DDBJ whole genome shotgun (WGS) entry which is preliminary data.</text>
</comment>
<feature type="active site" evidence="3">
    <location>
        <position position="304"/>
    </location>
</feature>
<dbReference type="Gene3D" id="3.40.309.10">
    <property type="entry name" value="Aldehyde Dehydrogenase, Chain A, domain 2"/>
    <property type="match status" value="1"/>
</dbReference>
<dbReference type="InterPro" id="IPR016163">
    <property type="entry name" value="Ald_DH_C"/>
</dbReference>
<dbReference type="InterPro" id="IPR029510">
    <property type="entry name" value="Ald_DH_CS_GLU"/>
</dbReference>